<dbReference type="PROSITE" id="PS50977">
    <property type="entry name" value="HTH_TETR_2"/>
    <property type="match status" value="1"/>
</dbReference>
<organism evidence="5 6">
    <name type="scientific">Brachymonas denitrificans DSM 15123</name>
    <dbReference type="NCBI Taxonomy" id="1121117"/>
    <lineage>
        <taxon>Bacteria</taxon>
        <taxon>Pseudomonadati</taxon>
        <taxon>Pseudomonadota</taxon>
        <taxon>Betaproteobacteria</taxon>
        <taxon>Burkholderiales</taxon>
        <taxon>Comamonadaceae</taxon>
        <taxon>Brachymonas</taxon>
    </lineage>
</organism>
<name>A0A1H8H0Y1_9BURK</name>
<dbReference type="Pfam" id="PF00440">
    <property type="entry name" value="TetR_N"/>
    <property type="match status" value="1"/>
</dbReference>
<dbReference type="EMBL" id="FOCW01000002">
    <property type="protein sequence ID" value="SEN49417.1"/>
    <property type="molecule type" value="Genomic_DNA"/>
</dbReference>
<dbReference type="GO" id="GO:0000976">
    <property type="term" value="F:transcription cis-regulatory region binding"/>
    <property type="evidence" value="ECO:0007669"/>
    <property type="project" value="TreeGrafter"/>
</dbReference>
<evidence type="ECO:0000256" key="2">
    <source>
        <dbReference type="PROSITE-ProRule" id="PRU00335"/>
    </source>
</evidence>
<evidence type="ECO:0000256" key="3">
    <source>
        <dbReference type="SAM" id="MobiDB-lite"/>
    </source>
</evidence>
<keyword evidence="6" id="KW-1185">Reference proteome</keyword>
<feature type="region of interest" description="Disordered" evidence="3">
    <location>
        <begin position="1"/>
        <end position="27"/>
    </location>
</feature>
<sequence length="222" mass="24317">MSATPARDTSAVHRRPGRPGSSAGEDGRQRLLQAAEDVFASQGFEPASLRAIADLAGLDPALVSHHFGSKQRLWHAAVDAVAERQKPLLPVLQGIVDAPSPLLQRVHDAVDFFIDLADQQRALFRFIQRELGHSGPRLHYLTERLVQPCYAICAPLWQQAIEQRVLLSPHPAVFHFLLLGALSTTLGAVPMIAQLAGEEVDRQAILHSLRLILQGHFPDALP</sequence>
<evidence type="ECO:0000313" key="6">
    <source>
        <dbReference type="Proteomes" id="UP000199531"/>
    </source>
</evidence>
<accession>A0A1H8H0Y1</accession>
<evidence type="ECO:0000256" key="1">
    <source>
        <dbReference type="ARBA" id="ARBA00023125"/>
    </source>
</evidence>
<protein>
    <submittedName>
        <fullName evidence="5">Transcriptional regulator, TetR family</fullName>
    </submittedName>
</protein>
<dbReference type="STRING" id="1121117.SAMN02745977_01386"/>
<dbReference type="InterPro" id="IPR036271">
    <property type="entry name" value="Tet_transcr_reg_TetR-rel_C_sf"/>
</dbReference>
<feature type="domain" description="HTH tetR-type" evidence="4">
    <location>
        <begin position="25"/>
        <end position="85"/>
    </location>
</feature>
<dbReference type="InterPro" id="IPR050109">
    <property type="entry name" value="HTH-type_TetR-like_transc_reg"/>
</dbReference>
<feature type="DNA-binding region" description="H-T-H motif" evidence="2">
    <location>
        <begin position="48"/>
        <end position="67"/>
    </location>
</feature>
<dbReference type="Gene3D" id="1.10.357.10">
    <property type="entry name" value="Tetracycline Repressor, domain 2"/>
    <property type="match status" value="1"/>
</dbReference>
<dbReference type="PANTHER" id="PTHR30055:SF235">
    <property type="entry name" value="TRANSCRIPTIONAL REGULATORY PROTEIN"/>
    <property type="match status" value="1"/>
</dbReference>
<gene>
    <name evidence="5" type="ORF">SAMN02745977_01386</name>
</gene>
<dbReference type="SUPFAM" id="SSF48498">
    <property type="entry name" value="Tetracyclin repressor-like, C-terminal domain"/>
    <property type="match status" value="1"/>
</dbReference>
<dbReference type="InterPro" id="IPR009057">
    <property type="entry name" value="Homeodomain-like_sf"/>
</dbReference>
<evidence type="ECO:0000313" key="5">
    <source>
        <dbReference type="EMBL" id="SEN49417.1"/>
    </source>
</evidence>
<dbReference type="RefSeq" id="WP_159430729.1">
    <property type="nucleotide sequence ID" value="NZ_FOCW01000002.1"/>
</dbReference>
<dbReference type="SUPFAM" id="SSF46689">
    <property type="entry name" value="Homeodomain-like"/>
    <property type="match status" value="1"/>
</dbReference>
<dbReference type="OrthoDB" id="2356263at2"/>
<keyword evidence="1 2" id="KW-0238">DNA-binding</keyword>
<dbReference type="PRINTS" id="PR00455">
    <property type="entry name" value="HTHTETR"/>
</dbReference>
<reference evidence="5 6" key="1">
    <citation type="submission" date="2016-10" db="EMBL/GenBank/DDBJ databases">
        <authorList>
            <person name="de Groot N.N."/>
        </authorList>
    </citation>
    <scope>NUCLEOTIDE SEQUENCE [LARGE SCALE GENOMIC DNA]</scope>
    <source>
        <strain evidence="5 6">DSM 15123</strain>
    </source>
</reference>
<dbReference type="GO" id="GO:0003700">
    <property type="term" value="F:DNA-binding transcription factor activity"/>
    <property type="evidence" value="ECO:0007669"/>
    <property type="project" value="TreeGrafter"/>
</dbReference>
<dbReference type="AlphaFoldDB" id="A0A1H8H0Y1"/>
<dbReference type="Proteomes" id="UP000199531">
    <property type="component" value="Unassembled WGS sequence"/>
</dbReference>
<evidence type="ECO:0000259" key="4">
    <source>
        <dbReference type="PROSITE" id="PS50977"/>
    </source>
</evidence>
<dbReference type="InterPro" id="IPR001647">
    <property type="entry name" value="HTH_TetR"/>
</dbReference>
<dbReference type="PANTHER" id="PTHR30055">
    <property type="entry name" value="HTH-TYPE TRANSCRIPTIONAL REGULATOR RUTR"/>
    <property type="match status" value="1"/>
</dbReference>
<proteinExistence type="predicted"/>